<evidence type="ECO:0000313" key="2">
    <source>
        <dbReference type="Proteomes" id="UP000275925"/>
    </source>
</evidence>
<gene>
    <name evidence="1" type="ORF">NO2_1572</name>
</gene>
<protein>
    <submittedName>
        <fullName evidence="1">Uncharacterized protein</fullName>
    </submittedName>
</protein>
<dbReference type="AlphaFoldDB" id="A0A388TJR0"/>
<accession>A0A388TJR0</accession>
<sequence>ILGGALLLSACCLALIGNCVRLHYAALRQGGELARLRQDPLLKKYPSAPAPPEQLDLETARALGEKQGLTFVSSRGGDNEMELLFTGGYTVFLDYLRALSAEPSGEISQITIGQEQKIIIKGEQYAK</sequence>
<name>A0A388TJR0_9BACT</name>
<reference evidence="1 2" key="1">
    <citation type="journal article" date="2019" name="ISME J.">
        <title>Genome analyses of uncultured TG2/ZB3 bacteria in 'Margulisbacteria' specifically attached to ectosymbiotic spirochetes of protists in the termite gut.</title>
        <authorList>
            <person name="Utami Y.D."/>
            <person name="Kuwahara H."/>
            <person name="Igai K."/>
            <person name="Murakami T."/>
            <person name="Sugaya K."/>
            <person name="Morikawa T."/>
            <person name="Nagura Y."/>
            <person name="Yuki M."/>
            <person name="Deevong P."/>
            <person name="Inoue T."/>
            <person name="Kihara K."/>
            <person name="Lo N."/>
            <person name="Yamada A."/>
            <person name="Ohkuma M."/>
            <person name="Hongoh Y."/>
        </authorList>
    </citation>
    <scope>NUCLEOTIDE SEQUENCE [LARGE SCALE GENOMIC DNA]</scope>
    <source>
        <strain evidence="1">NkOx7-02</strain>
    </source>
</reference>
<feature type="non-terminal residue" evidence="1">
    <location>
        <position position="1"/>
    </location>
</feature>
<keyword evidence="2" id="KW-1185">Reference proteome</keyword>
<dbReference type="Proteomes" id="UP000275925">
    <property type="component" value="Unassembled WGS sequence"/>
</dbReference>
<comment type="caution">
    <text evidence="1">The sequence shown here is derived from an EMBL/GenBank/DDBJ whole genome shotgun (WGS) entry which is preliminary data.</text>
</comment>
<dbReference type="EMBL" id="BGZO01000119">
    <property type="protein sequence ID" value="GBR77140.1"/>
    <property type="molecule type" value="Genomic_DNA"/>
</dbReference>
<organism evidence="1 2">
    <name type="scientific">Candidatus Termititenax persephonae</name>
    <dbReference type="NCBI Taxonomy" id="2218525"/>
    <lineage>
        <taxon>Bacteria</taxon>
        <taxon>Bacillati</taxon>
        <taxon>Candidatus Margulisiibacteriota</taxon>
        <taxon>Candidatus Termititenacia</taxon>
        <taxon>Candidatus Termititenacales</taxon>
        <taxon>Candidatus Termititenacaceae</taxon>
        <taxon>Candidatus Termititenax</taxon>
    </lineage>
</organism>
<evidence type="ECO:0000313" key="1">
    <source>
        <dbReference type="EMBL" id="GBR77140.1"/>
    </source>
</evidence>
<proteinExistence type="predicted"/>